<dbReference type="Pfam" id="PF01494">
    <property type="entry name" value="FAD_binding_3"/>
    <property type="match status" value="2"/>
</dbReference>
<dbReference type="PRINTS" id="PR00420">
    <property type="entry name" value="RNGMNOXGNASE"/>
</dbReference>
<feature type="domain" description="FAD-binding" evidence="5">
    <location>
        <begin position="325"/>
        <end position="372"/>
    </location>
</feature>
<keyword evidence="7" id="KW-1185">Reference proteome</keyword>
<evidence type="ECO:0000256" key="3">
    <source>
        <dbReference type="ARBA" id="ARBA00023002"/>
    </source>
</evidence>
<dbReference type="GO" id="GO:0004497">
    <property type="term" value="F:monooxygenase activity"/>
    <property type="evidence" value="ECO:0007669"/>
    <property type="project" value="UniProtKB-KW"/>
</dbReference>
<comment type="caution">
    <text evidence="6">The sequence shown here is derived from an EMBL/GenBank/DDBJ whole genome shotgun (WGS) entry which is preliminary data.</text>
</comment>
<keyword evidence="1" id="KW-0285">Flavoprotein</keyword>
<dbReference type="SUPFAM" id="SSF51905">
    <property type="entry name" value="FAD/NAD(P)-binding domain"/>
    <property type="match status" value="1"/>
</dbReference>
<evidence type="ECO:0000256" key="1">
    <source>
        <dbReference type="ARBA" id="ARBA00022630"/>
    </source>
</evidence>
<evidence type="ECO:0000313" key="7">
    <source>
        <dbReference type="Proteomes" id="UP000642748"/>
    </source>
</evidence>
<dbReference type="PANTHER" id="PTHR47178">
    <property type="entry name" value="MONOOXYGENASE, FAD-BINDING"/>
    <property type="match status" value="1"/>
</dbReference>
<dbReference type="InterPro" id="IPR036188">
    <property type="entry name" value="FAD/NAD-bd_sf"/>
</dbReference>
<protein>
    <submittedName>
        <fullName evidence="6">FAD-dependent oxidoreductase</fullName>
    </submittedName>
</protein>
<evidence type="ECO:0000256" key="2">
    <source>
        <dbReference type="ARBA" id="ARBA00022827"/>
    </source>
</evidence>
<accession>A0A8J3VSH3</accession>
<dbReference type="AlphaFoldDB" id="A0A8J3VSH3"/>
<dbReference type="PANTHER" id="PTHR47178:SF5">
    <property type="entry name" value="FAD-BINDING DOMAIN-CONTAINING PROTEIN"/>
    <property type="match status" value="1"/>
</dbReference>
<feature type="domain" description="FAD-binding" evidence="5">
    <location>
        <begin position="14"/>
        <end position="181"/>
    </location>
</feature>
<organism evidence="6 7">
    <name type="scientific">Rugosimonospora africana</name>
    <dbReference type="NCBI Taxonomy" id="556532"/>
    <lineage>
        <taxon>Bacteria</taxon>
        <taxon>Bacillati</taxon>
        <taxon>Actinomycetota</taxon>
        <taxon>Actinomycetes</taxon>
        <taxon>Micromonosporales</taxon>
        <taxon>Micromonosporaceae</taxon>
        <taxon>Rugosimonospora</taxon>
    </lineage>
</organism>
<proteinExistence type="predicted"/>
<evidence type="ECO:0000313" key="6">
    <source>
        <dbReference type="EMBL" id="GIH17262.1"/>
    </source>
</evidence>
<dbReference type="InterPro" id="IPR002938">
    <property type="entry name" value="FAD-bd"/>
</dbReference>
<gene>
    <name evidence="6" type="ORF">Raf01_54340</name>
</gene>
<dbReference type="Gene3D" id="3.50.50.60">
    <property type="entry name" value="FAD/NAD(P)-binding domain"/>
    <property type="match status" value="1"/>
</dbReference>
<keyword evidence="2" id="KW-0274">FAD</keyword>
<evidence type="ECO:0000259" key="5">
    <source>
        <dbReference type="Pfam" id="PF01494"/>
    </source>
</evidence>
<sequence length="423" mass="45343">MRVDATVSLVSGLRVAVAGAGLGGLCLAQGLARAGVRVDVHERDPELNARRQGYRLHVDSRAGLALRDCLPPELFELFMATTGRPGTTFTVLSSGLRVLHETRGDPHRPEDDPARLSTSVNRQTLREILFAGIEDRVHFGHELAGFAHDGDGVRLRFTDGSTAAADVLVGADGVNSVVRRRYLPDARIEDTGSRCVYGRTALNESNLPLVPAPMHDGFTAVVGGRIGMAAGLVRFRRRPPEAAAAIAPGVALSAAGDYLMWAISAQRDAFPLPDERMGELDAAALHDVATAMVRSWHPDLRALVGRADVAETFFIRVRSSVPVPAWEPSRVTVLGDAIHAMSPARGSGANTAMRDAAVLCRALTDAAGDSAGLVAAIGGYEERMRDYGFAAVAASREAEATMARRGRGLWLWLFDHLPRRPDR</sequence>
<dbReference type="Proteomes" id="UP000642748">
    <property type="component" value="Unassembled WGS sequence"/>
</dbReference>
<keyword evidence="4" id="KW-0503">Monooxygenase</keyword>
<evidence type="ECO:0000256" key="4">
    <source>
        <dbReference type="ARBA" id="ARBA00023033"/>
    </source>
</evidence>
<dbReference type="EMBL" id="BONZ01000051">
    <property type="protein sequence ID" value="GIH17262.1"/>
    <property type="molecule type" value="Genomic_DNA"/>
</dbReference>
<keyword evidence="3" id="KW-0560">Oxidoreductase</keyword>
<dbReference type="GO" id="GO:0071949">
    <property type="term" value="F:FAD binding"/>
    <property type="evidence" value="ECO:0007669"/>
    <property type="project" value="InterPro"/>
</dbReference>
<reference evidence="6" key="1">
    <citation type="submission" date="2021-01" db="EMBL/GenBank/DDBJ databases">
        <title>Whole genome shotgun sequence of Rugosimonospora africana NBRC 104875.</title>
        <authorList>
            <person name="Komaki H."/>
            <person name="Tamura T."/>
        </authorList>
    </citation>
    <scope>NUCLEOTIDE SEQUENCE</scope>
    <source>
        <strain evidence="6">NBRC 104875</strain>
    </source>
</reference>
<name>A0A8J3VSH3_9ACTN</name>